<reference evidence="1" key="1">
    <citation type="submission" date="2020-11" db="EMBL/GenBank/DDBJ databases">
        <authorList>
            <person name="Tran Van P."/>
        </authorList>
    </citation>
    <scope>NUCLEOTIDE SEQUENCE</scope>
</reference>
<name>A0A7R9CEE6_TIMCR</name>
<proteinExistence type="predicted"/>
<dbReference type="AlphaFoldDB" id="A0A7R9CEE6"/>
<evidence type="ECO:0000313" key="1">
    <source>
        <dbReference type="EMBL" id="CAD7393850.1"/>
    </source>
</evidence>
<gene>
    <name evidence="1" type="ORF">TCEB3V08_LOCUS1807</name>
</gene>
<organism evidence="1">
    <name type="scientific">Timema cristinae</name>
    <name type="common">Walking stick</name>
    <dbReference type="NCBI Taxonomy" id="61476"/>
    <lineage>
        <taxon>Eukaryota</taxon>
        <taxon>Metazoa</taxon>
        <taxon>Ecdysozoa</taxon>
        <taxon>Arthropoda</taxon>
        <taxon>Hexapoda</taxon>
        <taxon>Insecta</taxon>
        <taxon>Pterygota</taxon>
        <taxon>Neoptera</taxon>
        <taxon>Polyneoptera</taxon>
        <taxon>Phasmatodea</taxon>
        <taxon>Timematodea</taxon>
        <taxon>Timematoidea</taxon>
        <taxon>Timematidae</taxon>
        <taxon>Timema</taxon>
    </lineage>
</organism>
<dbReference type="EMBL" id="OC316813">
    <property type="protein sequence ID" value="CAD7393850.1"/>
    <property type="molecule type" value="Genomic_DNA"/>
</dbReference>
<protein>
    <submittedName>
        <fullName evidence="1">Uncharacterized protein</fullName>
    </submittedName>
</protein>
<sequence length="145" mass="15611">MYEYLDSLSSSGSGTSLTEFQFLAASRRAAAAVVLPPGSAGGGVGVPPPPHHPPDFHPAYRLSPYMEHLYSSLQQHSSPAASSLHVSVNKVDSTTVNITIIHATTQQIRDLNTPVAMRAHRISSQFSACALIEREINVVWLACRC</sequence>
<accession>A0A7R9CEE6</accession>